<dbReference type="EMBL" id="SSSM01000001">
    <property type="protein sequence ID" value="THG32983.1"/>
    <property type="molecule type" value="Genomic_DNA"/>
</dbReference>
<organism evidence="3 4">
    <name type="scientific">Naasia lichenicola</name>
    <dbReference type="NCBI Taxonomy" id="2565933"/>
    <lineage>
        <taxon>Bacteria</taxon>
        <taxon>Bacillati</taxon>
        <taxon>Actinomycetota</taxon>
        <taxon>Actinomycetes</taxon>
        <taxon>Micrococcales</taxon>
        <taxon>Microbacteriaceae</taxon>
        <taxon>Naasia</taxon>
    </lineage>
</organism>
<comment type="caution">
    <text evidence="3">The sequence shown here is derived from an EMBL/GenBank/DDBJ whole genome shotgun (WGS) entry which is preliminary data.</text>
</comment>
<dbReference type="PROSITE" id="PS00552">
    <property type="entry name" value="HTH_MERR_1"/>
    <property type="match status" value="1"/>
</dbReference>
<accession>A0A4S4FQU3</accession>
<dbReference type="OrthoDB" id="5242095at2"/>
<dbReference type="InterPro" id="IPR047057">
    <property type="entry name" value="MerR_fam"/>
</dbReference>
<evidence type="ECO:0000259" key="2">
    <source>
        <dbReference type="PROSITE" id="PS50937"/>
    </source>
</evidence>
<proteinExistence type="predicted"/>
<keyword evidence="1" id="KW-0238">DNA-binding</keyword>
<dbReference type="Proteomes" id="UP000309133">
    <property type="component" value="Unassembled WGS sequence"/>
</dbReference>
<dbReference type="RefSeq" id="WP_136425764.1">
    <property type="nucleotide sequence ID" value="NZ_SSSM01000001.1"/>
</dbReference>
<dbReference type="PANTHER" id="PTHR30204:SF98">
    <property type="entry name" value="HTH-TYPE TRANSCRIPTIONAL REGULATOR ADHR"/>
    <property type="match status" value="1"/>
</dbReference>
<dbReference type="GO" id="GO:0003700">
    <property type="term" value="F:DNA-binding transcription factor activity"/>
    <property type="evidence" value="ECO:0007669"/>
    <property type="project" value="InterPro"/>
</dbReference>
<keyword evidence="4" id="KW-1185">Reference proteome</keyword>
<dbReference type="GO" id="GO:0003677">
    <property type="term" value="F:DNA binding"/>
    <property type="evidence" value="ECO:0007669"/>
    <property type="project" value="UniProtKB-KW"/>
</dbReference>
<evidence type="ECO:0000313" key="4">
    <source>
        <dbReference type="Proteomes" id="UP000309133"/>
    </source>
</evidence>
<dbReference type="CDD" id="cd01109">
    <property type="entry name" value="HTH_YyaN"/>
    <property type="match status" value="1"/>
</dbReference>
<feature type="domain" description="HTH merR-type" evidence="2">
    <location>
        <begin position="7"/>
        <end position="77"/>
    </location>
</feature>
<sequence>MTITETSLSISQMADASGLSTHTLRYYEREGLMLGSIERASSTHRRYSDGDITWVSFLTKLRSTGMPIRDLKLYVELVRAGENTSGARLALLTRHRESVRQQLREVTASLEAIDIKIALYETTVAEREAQQTGQEQR</sequence>
<name>A0A4S4FQU3_9MICO</name>
<dbReference type="PROSITE" id="PS50937">
    <property type="entry name" value="HTH_MERR_2"/>
    <property type="match status" value="1"/>
</dbReference>
<dbReference type="PANTHER" id="PTHR30204">
    <property type="entry name" value="REDOX-CYCLING DRUG-SENSING TRANSCRIPTIONAL ACTIVATOR SOXR"/>
    <property type="match status" value="1"/>
</dbReference>
<dbReference type="InterPro" id="IPR009061">
    <property type="entry name" value="DNA-bd_dom_put_sf"/>
</dbReference>
<evidence type="ECO:0000313" key="3">
    <source>
        <dbReference type="EMBL" id="THG32983.1"/>
    </source>
</evidence>
<dbReference type="SUPFAM" id="SSF46955">
    <property type="entry name" value="Putative DNA-binding domain"/>
    <property type="match status" value="1"/>
</dbReference>
<dbReference type="SMART" id="SM00422">
    <property type="entry name" value="HTH_MERR"/>
    <property type="match status" value="1"/>
</dbReference>
<reference evidence="3 4" key="1">
    <citation type="submission" date="2019-04" db="EMBL/GenBank/DDBJ databases">
        <authorList>
            <person name="Jiang L."/>
        </authorList>
    </citation>
    <scope>NUCLEOTIDE SEQUENCE [LARGE SCALE GENOMIC DNA]</scope>
    <source>
        <strain evidence="3 4">YIM 131853</strain>
    </source>
</reference>
<dbReference type="AlphaFoldDB" id="A0A4S4FQU3"/>
<gene>
    <name evidence="3" type="ORF">E6C64_01030</name>
</gene>
<dbReference type="InterPro" id="IPR000551">
    <property type="entry name" value="MerR-type_HTH_dom"/>
</dbReference>
<dbReference type="Gene3D" id="1.10.1660.10">
    <property type="match status" value="1"/>
</dbReference>
<dbReference type="Pfam" id="PF13411">
    <property type="entry name" value="MerR_1"/>
    <property type="match status" value="1"/>
</dbReference>
<evidence type="ECO:0000256" key="1">
    <source>
        <dbReference type="ARBA" id="ARBA00023125"/>
    </source>
</evidence>
<protein>
    <submittedName>
        <fullName evidence="3">MerR family transcriptional regulator</fullName>
    </submittedName>
</protein>